<dbReference type="GO" id="GO:0016491">
    <property type="term" value="F:oxidoreductase activity"/>
    <property type="evidence" value="ECO:0007669"/>
    <property type="project" value="InterPro"/>
</dbReference>
<dbReference type="PROSITE" id="PS51918">
    <property type="entry name" value="RADICAL_SAM"/>
    <property type="match status" value="1"/>
</dbReference>
<dbReference type="CDD" id="cd01335">
    <property type="entry name" value="Radical_SAM"/>
    <property type="match status" value="1"/>
</dbReference>
<dbReference type="PANTHER" id="PTHR43273">
    <property type="entry name" value="ANAEROBIC SULFATASE-MATURATING ENZYME HOMOLOG ASLB-RELATED"/>
    <property type="match status" value="1"/>
</dbReference>
<feature type="domain" description="Radical SAM core" evidence="6">
    <location>
        <begin position="83"/>
        <end position="307"/>
    </location>
</feature>
<dbReference type="Gene3D" id="3.20.20.70">
    <property type="entry name" value="Aldolase class I"/>
    <property type="match status" value="1"/>
</dbReference>
<organism evidence="7 8">
    <name type="scientific">Streptococcus acidominimus</name>
    <dbReference type="NCBI Taxonomy" id="1326"/>
    <lineage>
        <taxon>Bacteria</taxon>
        <taxon>Bacillati</taxon>
        <taxon>Bacillota</taxon>
        <taxon>Bacilli</taxon>
        <taxon>Lactobacillales</taxon>
        <taxon>Streptococcaceae</taxon>
        <taxon>Streptococcus</taxon>
    </lineage>
</organism>
<evidence type="ECO:0000256" key="1">
    <source>
        <dbReference type="ARBA" id="ARBA00001966"/>
    </source>
</evidence>
<sequence length="422" mass="49005">MNFSKYSLVQRDDVSNRINVYNLINKAAITIDCQFDILGKSNDYILSMLPEDTINILRDNELIFDNNIQDWDTYSDYKLNYQYTDEVVRFVIHLNYNCNLKCGYCYQNVIKDKIVMSDVVLGQTLTFIREVIYDIQPELVDICFIGGEPTLHSSKIITIIENIQELQSNCIFSIVTNGTFGNKKILDKLVSIGLSHYLITLDGPRSIHDSLRISQSGRGSYDIILKNLKMMQERYSSIDVNINVNLNSLNYLSIEELLIDLANHGIDFPVLYRFVIDTKEKKYDNTIHDTKLIWKNVHELSKRYGYRFRPFYRDTFLVCSMFQKNNFSIGADGYIYSCIEAVGVPEYRQIHVRHYGTPYFDYSQSNILEYNNLYRSCQDCTLLPVCDGGCLYRKNNNDFSCPKENMMQNDVVLAMDDLFGGN</sequence>
<dbReference type="SFLD" id="SFLDG01067">
    <property type="entry name" value="SPASM/twitch_domain_containing"/>
    <property type="match status" value="1"/>
</dbReference>
<evidence type="ECO:0000256" key="2">
    <source>
        <dbReference type="ARBA" id="ARBA00022691"/>
    </source>
</evidence>
<reference evidence="7 8" key="1">
    <citation type="submission" date="2018-06" db="EMBL/GenBank/DDBJ databases">
        <authorList>
            <consortium name="Pathogen Informatics"/>
            <person name="Doyle S."/>
        </authorList>
    </citation>
    <scope>NUCLEOTIDE SEQUENCE [LARGE SCALE GENOMIC DNA]</scope>
    <source>
        <strain evidence="7 8">NCTC12957</strain>
    </source>
</reference>
<dbReference type="InterPro" id="IPR006638">
    <property type="entry name" value="Elp3/MiaA/NifB-like_rSAM"/>
</dbReference>
<keyword evidence="5" id="KW-0411">Iron-sulfur</keyword>
<dbReference type="InterPro" id="IPR023885">
    <property type="entry name" value="4Fe4S-binding_SPASM_dom"/>
</dbReference>
<dbReference type="Pfam" id="PF04055">
    <property type="entry name" value="Radical_SAM"/>
    <property type="match status" value="1"/>
</dbReference>
<proteinExistence type="predicted"/>
<dbReference type="GO" id="GO:0051536">
    <property type="term" value="F:iron-sulfur cluster binding"/>
    <property type="evidence" value="ECO:0007669"/>
    <property type="project" value="UniProtKB-KW"/>
</dbReference>
<evidence type="ECO:0000256" key="3">
    <source>
        <dbReference type="ARBA" id="ARBA00022723"/>
    </source>
</evidence>
<dbReference type="GO" id="GO:0046872">
    <property type="term" value="F:metal ion binding"/>
    <property type="evidence" value="ECO:0007669"/>
    <property type="project" value="UniProtKB-KW"/>
</dbReference>
<gene>
    <name evidence="7" type="primary">ydeM_2</name>
    <name evidence="7" type="ORF">NCTC12957_00884</name>
</gene>
<evidence type="ECO:0000313" key="7">
    <source>
        <dbReference type="EMBL" id="SUN06887.1"/>
    </source>
</evidence>
<keyword evidence="2" id="KW-0949">S-adenosyl-L-methionine</keyword>
<evidence type="ECO:0000259" key="6">
    <source>
        <dbReference type="PROSITE" id="PS51918"/>
    </source>
</evidence>
<keyword evidence="4" id="KW-0408">Iron</keyword>
<dbReference type="AlphaFoldDB" id="A0A380IDZ0"/>
<dbReference type="SUPFAM" id="SSF102114">
    <property type="entry name" value="Radical SAM enzymes"/>
    <property type="match status" value="1"/>
</dbReference>
<evidence type="ECO:0000313" key="8">
    <source>
        <dbReference type="Proteomes" id="UP000255213"/>
    </source>
</evidence>
<dbReference type="UniPathway" id="UPA00782"/>
<evidence type="ECO:0000256" key="5">
    <source>
        <dbReference type="ARBA" id="ARBA00023014"/>
    </source>
</evidence>
<keyword evidence="3" id="KW-0479">Metal-binding</keyword>
<dbReference type="InterPro" id="IPR007197">
    <property type="entry name" value="rSAM"/>
</dbReference>
<dbReference type="Proteomes" id="UP000255213">
    <property type="component" value="Unassembled WGS sequence"/>
</dbReference>
<dbReference type="PANTHER" id="PTHR43273:SF8">
    <property type="entry name" value="RADICAL SAM DOMAIN PROTEIN"/>
    <property type="match status" value="1"/>
</dbReference>
<evidence type="ECO:0000256" key="4">
    <source>
        <dbReference type="ARBA" id="ARBA00023004"/>
    </source>
</evidence>
<dbReference type="SFLD" id="SFLDG01386">
    <property type="entry name" value="main_SPASM_domain-containing"/>
    <property type="match status" value="1"/>
</dbReference>
<dbReference type="InterPro" id="IPR058240">
    <property type="entry name" value="rSAM_sf"/>
</dbReference>
<dbReference type="SFLD" id="SFLDS00029">
    <property type="entry name" value="Radical_SAM"/>
    <property type="match status" value="1"/>
</dbReference>
<accession>A0A380IDZ0</accession>
<dbReference type="NCBIfam" id="TIGR04085">
    <property type="entry name" value="rSAM_more_4Fe4S"/>
    <property type="match status" value="1"/>
</dbReference>
<protein>
    <submittedName>
        <fullName evidence="7">Transcriptional regulator</fullName>
    </submittedName>
</protein>
<dbReference type="InterPro" id="IPR023867">
    <property type="entry name" value="Sulphatase_maturase_rSAM"/>
</dbReference>
<dbReference type="InterPro" id="IPR013785">
    <property type="entry name" value="Aldolase_TIM"/>
</dbReference>
<comment type="cofactor">
    <cofactor evidence="1">
        <name>[4Fe-4S] cluster</name>
        <dbReference type="ChEBI" id="CHEBI:49883"/>
    </cofactor>
</comment>
<name>A0A380IDZ0_STRAI</name>
<dbReference type="SMART" id="SM00729">
    <property type="entry name" value="Elp3"/>
    <property type="match status" value="1"/>
</dbReference>
<dbReference type="EMBL" id="UHEN01000001">
    <property type="protein sequence ID" value="SUN06887.1"/>
    <property type="molecule type" value="Genomic_DNA"/>
</dbReference>